<reference evidence="1 2" key="2">
    <citation type="submission" date="2019-08" db="EMBL/GenBank/DDBJ databases">
        <title>Jejuicoccus antrihumi gen. nov., sp. nov., a new member of the family Dermacoccaceae isolated from a cave.</title>
        <authorList>
            <person name="Schumann P."/>
            <person name="Kim I.S."/>
        </authorList>
    </citation>
    <scope>NUCLEOTIDE SEQUENCE [LARGE SCALE GENOMIC DNA]</scope>
    <source>
        <strain evidence="1 2">C5-26</strain>
    </source>
</reference>
<dbReference type="AlphaFoldDB" id="A0A563DST4"/>
<protein>
    <submittedName>
        <fullName evidence="1">Zinc-ribbon domain-containing protein</fullName>
    </submittedName>
</protein>
<sequence length="113" mass="11651">MALINCRECGNQISDSAVACPRCGVAAPGGNCALVFTRPSLARAAVHAEVHVDGYPYGSLRAHGRIVVPVTPGSHHVEVRTNQGKSGVTTVTVSGGDTELKVGLGLMGSPKFR</sequence>
<evidence type="ECO:0000313" key="2">
    <source>
        <dbReference type="Proteomes" id="UP000320244"/>
    </source>
</evidence>
<keyword evidence="2" id="KW-1185">Reference proteome</keyword>
<dbReference type="EMBL" id="VCQV01000051">
    <property type="protein sequence ID" value="TWP33002.1"/>
    <property type="molecule type" value="Genomic_DNA"/>
</dbReference>
<dbReference type="RefSeq" id="WP_146320798.1">
    <property type="nucleotide sequence ID" value="NZ_VCQV01000051.1"/>
</dbReference>
<dbReference type="OrthoDB" id="5180668at2"/>
<gene>
    <name evidence="1" type="ORF">FGL98_22670</name>
</gene>
<accession>A0A563DST4</accession>
<comment type="caution">
    <text evidence="1">The sequence shown here is derived from an EMBL/GenBank/DDBJ whole genome shotgun (WGS) entry which is preliminary data.</text>
</comment>
<name>A0A563DST4_9MICO</name>
<reference evidence="1 2" key="1">
    <citation type="submission" date="2019-05" db="EMBL/GenBank/DDBJ databases">
        <authorList>
            <person name="Lee S.D."/>
        </authorList>
    </citation>
    <scope>NUCLEOTIDE SEQUENCE [LARGE SCALE GENOMIC DNA]</scope>
    <source>
        <strain evidence="1 2">C5-26</strain>
    </source>
</reference>
<dbReference type="Proteomes" id="UP000320244">
    <property type="component" value="Unassembled WGS sequence"/>
</dbReference>
<organism evidence="1 2">
    <name type="scientific">Leekyejoonella antrihumi</name>
    <dbReference type="NCBI Taxonomy" id="1660198"/>
    <lineage>
        <taxon>Bacteria</taxon>
        <taxon>Bacillati</taxon>
        <taxon>Actinomycetota</taxon>
        <taxon>Actinomycetes</taxon>
        <taxon>Micrococcales</taxon>
        <taxon>Dermacoccaceae</taxon>
        <taxon>Leekyejoonella</taxon>
    </lineage>
</organism>
<proteinExistence type="predicted"/>
<evidence type="ECO:0000313" key="1">
    <source>
        <dbReference type="EMBL" id="TWP33002.1"/>
    </source>
</evidence>